<organism evidence="2 3">
    <name type="scientific">Acrobeloides nanus</name>
    <dbReference type="NCBI Taxonomy" id="290746"/>
    <lineage>
        <taxon>Eukaryota</taxon>
        <taxon>Metazoa</taxon>
        <taxon>Ecdysozoa</taxon>
        <taxon>Nematoda</taxon>
        <taxon>Chromadorea</taxon>
        <taxon>Rhabditida</taxon>
        <taxon>Tylenchina</taxon>
        <taxon>Cephalobomorpha</taxon>
        <taxon>Cephaloboidea</taxon>
        <taxon>Cephalobidae</taxon>
        <taxon>Acrobeloides</taxon>
    </lineage>
</organism>
<evidence type="ECO:0000313" key="2">
    <source>
        <dbReference type="Proteomes" id="UP000887540"/>
    </source>
</evidence>
<accession>A0A914CW60</accession>
<keyword evidence="2" id="KW-1185">Reference proteome</keyword>
<reference evidence="3" key="1">
    <citation type="submission" date="2022-11" db="UniProtKB">
        <authorList>
            <consortium name="WormBaseParasite"/>
        </authorList>
    </citation>
    <scope>IDENTIFICATION</scope>
</reference>
<feature type="compositionally biased region" description="Basic and acidic residues" evidence="1">
    <location>
        <begin position="129"/>
        <end position="142"/>
    </location>
</feature>
<evidence type="ECO:0000313" key="3">
    <source>
        <dbReference type="WBParaSite" id="ACRNAN_scaffold1543.g25635.t1"/>
    </source>
</evidence>
<sequence>MLCPQDGGKSTEDRVFGTVPQVMERSFAPFAKSHIVLYLKMKELKPAIIRMYQNEFREISRLLDVPKSPMIDVIKRFEKTVLTHVYGVAKAIRERMGNFIRVPSSPEEWLSMAKDFERRTCLPNSLGESRFEETGANEDRAGRSRKRAARTTKNCQRIRGMFKRNPRNSSRKLAKKLGISDRTVRRILYEELGMKPFKFKKR</sequence>
<dbReference type="AlphaFoldDB" id="A0A914CW60"/>
<dbReference type="Proteomes" id="UP000887540">
    <property type="component" value="Unplaced"/>
</dbReference>
<dbReference type="WBParaSite" id="ACRNAN_scaffold1543.g25635.t1">
    <property type="protein sequence ID" value="ACRNAN_scaffold1543.g25635.t1"/>
    <property type="gene ID" value="ACRNAN_scaffold1543.g25635"/>
</dbReference>
<proteinExistence type="predicted"/>
<evidence type="ECO:0000256" key="1">
    <source>
        <dbReference type="SAM" id="MobiDB-lite"/>
    </source>
</evidence>
<protein>
    <submittedName>
        <fullName evidence="3">Uncharacterized protein</fullName>
    </submittedName>
</protein>
<name>A0A914CW60_9BILA</name>
<feature type="region of interest" description="Disordered" evidence="1">
    <location>
        <begin position="129"/>
        <end position="151"/>
    </location>
</feature>